<sequence length="98" mass="11080">MKQLAIKLLEIAEVEKDPAIKLSALLECIENLVEVDDSEPDFKKKVLDTIRQDKELYEIYERIIDGMFDLIITGSVTEIDSLVTAVKKRVSVVEGKSL</sequence>
<gene>
    <name evidence="1" type="ORF">D1868_06480</name>
</gene>
<organism evidence="1 2">
    <name type="scientific">Stygiolobus azoricus</name>
    <dbReference type="NCBI Taxonomy" id="41675"/>
    <lineage>
        <taxon>Archaea</taxon>
        <taxon>Thermoproteota</taxon>
        <taxon>Thermoprotei</taxon>
        <taxon>Sulfolobales</taxon>
        <taxon>Sulfolobaceae</taxon>
        <taxon>Stygiolobus</taxon>
    </lineage>
</organism>
<accession>A0A650CPA4</accession>
<protein>
    <submittedName>
        <fullName evidence="1">Uncharacterized protein</fullName>
    </submittedName>
</protein>
<dbReference type="EMBL" id="CP045483">
    <property type="protein sequence ID" value="QGR19676.1"/>
    <property type="molecule type" value="Genomic_DNA"/>
</dbReference>
<dbReference type="GeneID" id="42798700"/>
<keyword evidence="2" id="KW-1185">Reference proteome</keyword>
<dbReference type="Proteomes" id="UP000423396">
    <property type="component" value="Chromosome"/>
</dbReference>
<dbReference type="AlphaFoldDB" id="A0A650CPA4"/>
<name>A0A650CPA4_9CREN</name>
<reference evidence="1 2" key="1">
    <citation type="submission" date="2019-10" db="EMBL/GenBank/DDBJ databases">
        <title>Genome Sequences from Six Type Strain Members of the Archaeal Family Sulfolobaceae: Acidianus ambivalens, Acidianus infernus, Metallosphaera prunae, Stygiolobus azoricus, Sulfolobus metallicus, and Sulfurisphaera ohwakuensis.</title>
        <authorList>
            <person name="Counts J.A."/>
            <person name="Kelly R.M."/>
        </authorList>
    </citation>
    <scope>NUCLEOTIDE SEQUENCE [LARGE SCALE GENOMIC DNA]</scope>
    <source>
        <strain evidence="1 2">FC6</strain>
    </source>
</reference>
<dbReference type="RefSeq" id="WP_156006683.1">
    <property type="nucleotide sequence ID" value="NZ_CP045483.1"/>
</dbReference>
<evidence type="ECO:0000313" key="1">
    <source>
        <dbReference type="EMBL" id="QGR19676.1"/>
    </source>
</evidence>
<evidence type="ECO:0000313" key="2">
    <source>
        <dbReference type="Proteomes" id="UP000423396"/>
    </source>
</evidence>
<proteinExistence type="predicted"/>
<dbReference type="KEGG" id="sazo:D1868_06480"/>